<reference evidence="2" key="1">
    <citation type="journal article" date="2014" name="Int. J. Syst. Evol. Microbiol.">
        <title>Complete genome sequence of Corynebacterium casei LMG S-19264T (=DSM 44701T), isolated from a smear-ripened cheese.</title>
        <authorList>
            <consortium name="US DOE Joint Genome Institute (JGI-PGF)"/>
            <person name="Walter F."/>
            <person name="Albersmeier A."/>
            <person name="Kalinowski J."/>
            <person name="Ruckert C."/>
        </authorList>
    </citation>
    <scope>NUCLEOTIDE SEQUENCE</scope>
    <source>
        <strain evidence="2">CGMCC 1.15371</strain>
    </source>
</reference>
<protein>
    <recommendedName>
        <fullName evidence="4">Ribosome biogenesis GTPase RsgA</fullName>
    </recommendedName>
</protein>
<keyword evidence="1" id="KW-0690">Ribosome biogenesis</keyword>
<dbReference type="SUPFAM" id="SSF52540">
    <property type="entry name" value="P-loop containing nucleoside triphosphate hydrolases"/>
    <property type="match status" value="1"/>
</dbReference>
<organism evidence="2 3">
    <name type="scientific">Pullulanibacillus camelliae</name>
    <dbReference type="NCBI Taxonomy" id="1707096"/>
    <lineage>
        <taxon>Bacteria</taxon>
        <taxon>Bacillati</taxon>
        <taxon>Bacillota</taxon>
        <taxon>Bacilli</taxon>
        <taxon>Bacillales</taxon>
        <taxon>Sporolactobacillaceae</taxon>
        <taxon>Pullulanibacillus</taxon>
    </lineage>
</organism>
<evidence type="ECO:0000313" key="2">
    <source>
        <dbReference type="EMBL" id="GGE39250.1"/>
    </source>
</evidence>
<dbReference type="EMBL" id="BMIR01000006">
    <property type="protein sequence ID" value="GGE39250.1"/>
    <property type="molecule type" value="Genomic_DNA"/>
</dbReference>
<dbReference type="GO" id="GO:0003924">
    <property type="term" value="F:GTPase activity"/>
    <property type="evidence" value="ECO:0007669"/>
    <property type="project" value="InterPro"/>
</dbReference>
<evidence type="ECO:0000313" key="3">
    <source>
        <dbReference type="Proteomes" id="UP000628775"/>
    </source>
</evidence>
<name>A0A8J2VYP3_9BACL</name>
<gene>
    <name evidence="2" type="ORF">GCM10011391_17530</name>
</gene>
<keyword evidence="3" id="KW-1185">Reference proteome</keyword>
<evidence type="ECO:0000256" key="1">
    <source>
        <dbReference type="ARBA" id="ARBA00022517"/>
    </source>
</evidence>
<reference evidence="2" key="2">
    <citation type="submission" date="2020-09" db="EMBL/GenBank/DDBJ databases">
        <authorList>
            <person name="Sun Q."/>
            <person name="Zhou Y."/>
        </authorList>
    </citation>
    <scope>NUCLEOTIDE SEQUENCE</scope>
    <source>
        <strain evidence="2">CGMCC 1.15371</strain>
    </source>
</reference>
<dbReference type="Proteomes" id="UP000628775">
    <property type="component" value="Unassembled WGS sequence"/>
</dbReference>
<dbReference type="GO" id="GO:0005525">
    <property type="term" value="F:GTP binding"/>
    <property type="evidence" value="ECO:0007669"/>
    <property type="project" value="InterPro"/>
</dbReference>
<comment type="caution">
    <text evidence="2">The sequence shown here is derived from an EMBL/GenBank/DDBJ whole genome shotgun (WGS) entry which is preliminary data.</text>
</comment>
<proteinExistence type="predicted"/>
<dbReference type="PANTHER" id="PTHR32120">
    <property type="entry name" value="SMALL RIBOSOMAL SUBUNIT BIOGENESIS GTPASE RSGA"/>
    <property type="match status" value="1"/>
</dbReference>
<sequence length="97" mass="11315">MKADILDQLSVIADQEFTEIAVLAAQCKFRDCQHQTEPDCAVQKALADGTLDEGRYANYIKLRKEIAYMERKTNQKVRLEEKRRFKKITSNQRKKHG</sequence>
<evidence type="ECO:0008006" key="4">
    <source>
        <dbReference type="Google" id="ProtNLM"/>
    </source>
</evidence>
<dbReference type="Gene3D" id="1.10.40.50">
    <property type="entry name" value="Probable gtpase engc, domain 3"/>
    <property type="match status" value="1"/>
</dbReference>
<dbReference type="PANTHER" id="PTHR32120:SF10">
    <property type="entry name" value="SMALL RIBOSOMAL SUBUNIT BIOGENESIS GTPASE RSGA"/>
    <property type="match status" value="1"/>
</dbReference>
<accession>A0A8J2VYP3</accession>
<dbReference type="GO" id="GO:0042254">
    <property type="term" value="P:ribosome biogenesis"/>
    <property type="evidence" value="ECO:0007669"/>
    <property type="project" value="UniProtKB-KW"/>
</dbReference>
<dbReference type="AlphaFoldDB" id="A0A8J2VYP3"/>
<dbReference type="InterPro" id="IPR027417">
    <property type="entry name" value="P-loop_NTPase"/>
</dbReference>
<dbReference type="RefSeq" id="WP_188692273.1">
    <property type="nucleotide sequence ID" value="NZ_BMIR01000006.1"/>
</dbReference>
<dbReference type="InterPro" id="IPR004881">
    <property type="entry name" value="Ribosome_biogen_GTPase_RsgA"/>
</dbReference>